<accession>A0A0S3RMC5</accession>
<organism evidence="2 3">
    <name type="scientific">Vigna angularis var. angularis</name>
    <dbReference type="NCBI Taxonomy" id="157739"/>
    <lineage>
        <taxon>Eukaryota</taxon>
        <taxon>Viridiplantae</taxon>
        <taxon>Streptophyta</taxon>
        <taxon>Embryophyta</taxon>
        <taxon>Tracheophyta</taxon>
        <taxon>Spermatophyta</taxon>
        <taxon>Magnoliopsida</taxon>
        <taxon>eudicotyledons</taxon>
        <taxon>Gunneridae</taxon>
        <taxon>Pentapetalae</taxon>
        <taxon>rosids</taxon>
        <taxon>fabids</taxon>
        <taxon>Fabales</taxon>
        <taxon>Fabaceae</taxon>
        <taxon>Papilionoideae</taxon>
        <taxon>50 kb inversion clade</taxon>
        <taxon>NPAAA clade</taxon>
        <taxon>indigoferoid/millettioid clade</taxon>
        <taxon>Phaseoleae</taxon>
        <taxon>Vigna</taxon>
    </lineage>
</organism>
<evidence type="ECO:0000313" key="2">
    <source>
        <dbReference type="EMBL" id="BAT81766.1"/>
    </source>
</evidence>
<protein>
    <submittedName>
        <fullName evidence="2">Uncharacterized protein</fullName>
    </submittedName>
</protein>
<keyword evidence="1" id="KW-1133">Transmembrane helix</keyword>
<dbReference type="AlphaFoldDB" id="A0A0S3RMC5"/>
<keyword evidence="1" id="KW-0812">Transmembrane</keyword>
<proteinExistence type="predicted"/>
<dbReference type="Proteomes" id="UP000291084">
    <property type="component" value="Chromosome 3"/>
</dbReference>
<dbReference type="EMBL" id="AP015036">
    <property type="protein sequence ID" value="BAT81766.1"/>
    <property type="molecule type" value="Genomic_DNA"/>
</dbReference>
<reference evidence="2 3" key="1">
    <citation type="journal article" date="2015" name="Sci. Rep.">
        <title>The power of single molecule real-time sequencing technology in the de novo assembly of a eukaryotic genome.</title>
        <authorList>
            <person name="Sakai H."/>
            <person name="Naito K."/>
            <person name="Ogiso-Tanaka E."/>
            <person name="Takahashi Y."/>
            <person name="Iseki K."/>
            <person name="Muto C."/>
            <person name="Satou K."/>
            <person name="Teruya K."/>
            <person name="Shiroma A."/>
            <person name="Shimoji M."/>
            <person name="Hirano T."/>
            <person name="Itoh T."/>
            <person name="Kaga A."/>
            <person name="Tomooka N."/>
        </authorList>
    </citation>
    <scope>NUCLEOTIDE SEQUENCE [LARGE SCALE GENOMIC DNA]</scope>
    <source>
        <strain evidence="3">cv. Shumari</strain>
    </source>
</reference>
<keyword evidence="1" id="KW-0472">Membrane</keyword>
<sequence length="105" mass="11607">MKVGRRFRATCRSVTLRRSPTSMLVAIGGGECLAREPGAAPLVLARKKMQKETLVVSKSREKGLWARTKRASIFFSTPGLYPSTPTLIGLFLCLIYFHAFVSVFA</sequence>
<keyword evidence="3" id="KW-1185">Reference proteome</keyword>
<feature type="transmembrane region" description="Helical" evidence="1">
    <location>
        <begin position="79"/>
        <end position="101"/>
    </location>
</feature>
<evidence type="ECO:0000256" key="1">
    <source>
        <dbReference type="SAM" id="Phobius"/>
    </source>
</evidence>
<name>A0A0S3RMC5_PHAAN</name>
<evidence type="ECO:0000313" key="3">
    <source>
        <dbReference type="Proteomes" id="UP000291084"/>
    </source>
</evidence>
<gene>
    <name evidence="2" type="primary">Vigan.03G161800</name>
    <name evidence="2" type="ORF">VIGAN_03161800</name>
</gene>